<protein>
    <submittedName>
        <fullName evidence="1">Uncharacterized protein</fullName>
    </submittedName>
</protein>
<accession>A0A7Y9KZ49</accession>
<dbReference type="Proteomes" id="UP000530403">
    <property type="component" value="Unassembled WGS sequence"/>
</dbReference>
<organism evidence="1 2">
    <name type="scientific">Streptomyces fulvorobeus</name>
    <dbReference type="NCBI Taxonomy" id="284028"/>
    <lineage>
        <taxon>Bacteria</taxon>
        <taxon>Bacillati</taxon>
        <taxon>Actinomycetota</taxon>
        <taxon>Actinomycetes</taxon>
        <taxon>Kitasatosporales</taxon>
        <taxon>Streptomycetaceae</taxon>
        <taxon>Streptomyces</taxon>
    </lineage>
</organism>
<proteinExistence type="predicted"/>
<reference evidence="1 2" key="1">
    <citation type="submission" date="2020-07" db="EMBL/GenBank/DDBJ databases">
        <title>Sequencing the genomes of 1000 actinobacteria strains.</title>
        <authorList>
            <person name="Klenk H.-P."/>
        </authorList>
    </citation>
    <scope>NUCLEOTIDE SEQUENCE [LARGE SCALE GENOMIC DNA]</scope>
    <source>
        <strain evidence="1 2">DSM 41455</strain>
    </source>
</reference>
<dbReference type="EMBL" id="JACCCF010000001">
    <property type="protein sequence ID" value="NYE44699.1"/>
    <property type="molecule type" value="Genomic_DNA"/>
</dbReference>
<evidence type="ECO:0000313" key="2">
    <source>
        <dbReference type="Proteomes" id="UP000530403"/>
    </source>
</evidence>
<name>A0A7Y9KZ49_9ACTN</name>
<gene>
    <name evidence="1" type="ORF">HEB29_005710</name>
</gene>
<comment type="caution">
    <text evidence="1">The sequence shown here is derived from an EMBL/GenBank/DDBJ whole genome shotgun (WGS) entry which is preliminary data.</text>
</comment>
<dbReference type="AlphaFoldDB" id="A0A7Y9KZ49"/>
<sequence>MPLYATPEMLEAYTATFGTFLFSADTVLGCVTVTGTYTPPKP</sequence>
<evidence type="ECO:0000313" key="1">
    <source>
        <dbReference type="EMBL" id="NYE44699.1"/>
    </source>
</evidence>